<dbReference type="RefSeq" id="WP_132924210.1">
    <property type="nucleotide sequence ID" value="NZ_CP075169.1"/>
</dbReference>
<evidence type="ECO:0000256" key="3">
    <source>
        <dbReference type="ARBA" id="ARBA00023125"/>
    </source>
</evidence>
<keyword evidence="4" id="KW-0804">Transcription</keyword>
<evidence type="ECO:0000256" key="4">
    <source>
        <dbReference type="ARBA" id="ARBA00023163"/>
    </source>
</evidence>
<dbReference type="PANTHER" id="PTHR30537:SF72">
    <property type="entry name" value="LYSR FAMILY TRANSCRIPTIONAL REGULATOR"/>
    <property type="match status" value="1"/>
</dbReference>
<dbReference type="FunFam" id="1.10.10.10:FF:000001">
    <property type="entry name" value="LysR family transcriptional regulator"/>
    <property type="match status" value="1"/>
</dbReference>
<dbReference type="InterPro" id="IPR036388">
    <property type="entry name" value="WH-like_DNA-bd_sf"/>
</dbReference>
<dbReference type="SUPFAM" id="SSF46785">
    <property type="entry name" value="Winged helix' DNA-binding domain"/>
    <property type="match status" value="1"/>
</dbReference>
<dbReference type="PANTHER" id="PTHR30537">
    <property type="entry name" value="HTH-TYPE TRANSCRIPTIONAL REGULATOR"/>
    <property type="match status" value="1"/>
</dbReference>
<dbReference type="GO" id="GO:0003700">
    <property type="term" value="F:DNA-binding transcription factor activity"/>
    <property type="evidence" value="ECO:0007669"/>
    <property type="project" value="InterPro"/>
</dbReference>
<evidence type="ECO:0000256" key="1">
    <source>
        <dbReference type="ARBA" id="ARBA00009437"/>
    </source>
</evidence>
<dbReference type="EMBL" id="SJOI01000001">
    <property type="protein sequence ID" value="TCL05510.1"/>
    <property type="molecule type" value="Genomic_DNA"/>
</dbReference>
<keyword evidence="7" id="KW-1185">Reference proteome</keyword>
<accession>A0A4R1NMM1</accession>
<keyword evidence="2" id="KW-0805">Transcription regulation</keyword>
<organism evidence="6 7">
    <name type="scientific">Sodalis ligni</name>
    <dbReference type="NCBI Taxonomy" id="2697027"/>
    <lineage>
        <taxon>Bacteria</taxon>
        <taxon>Pseudomonadati</taxon>
        <taxon>Pseudomonadota</taxon>
        <taxon>Gammaproteobacteria</taxon>
        <taxon>Enterobacterales</taxon>
        <taxon>Bruguierivoracaceae</taxon>
        <taxon>Sodalis</taxon>
    </lineage>
</organism>
<reference evidence="6 7" key="1">
    <citation type="submission" date="2019-02" db="EMBL/GenBank/DDBJ databases">
        <title>Investigation of anaerobic lignin degradation for improved lignocellulosic biofuels.</title>
        <authorList>
            <person name="Deangelis K."/>
        </authorList>
    </citation>
    <scope>NUCLEOTIDE SEQUENCE [LARGE SCALE GENOMIC DNA]</scope>
    <source>
        <strain evidence="6 7">159R</strain>
    </source>
</reference>
<gene>
    <name evidence="6" type="ORF">EZJ58_3699</name>
</gene>
<dbReference type="GO" id="GO:0006351">
    <property type="term" value="P:DNA-templated transcription"/>
    <property type="evidence" value="ECO:0007669"/>
    <property type="project" value="TreeGrafter"/>
</dbReference>
<evidence type="ECO:0000313" key="7">
    <source>
        <dbReference type="Proteomes" id="UP000294555"/>
    </source>
</evidence>
<dbReference type="GO" id="GO:0043565">
    <property type="term" value="F:sequence-specific DNA binding"/>
    <property type="evidence" value="ECO:0007669"/>
    <property type="project" value="TreeGrafter"/>
</dbReference>
<dbReference type="PRINTS" id="PR00039">
    <property type="entry name" value="HTHLYSR"/>
</dbReference>
<comment type="caution">
    <text evidence="6">The sequence shown here is derived from an EMBL/GenBank/DDBJ whole genome shotgun (WGS) entry which is preliminary data.</text>
</comment>
<dbReference type="Proteomes" id="UP000294555">
    <property type="component" value="Unassembled WGS sequence"/>
</dbReference>
<dbReference type="InterPro" id="IPR000847">
    <property type="entry name" value="LysR_HTH_N"/>
</dbReference>
<dbReference type="SUPFAM" id="SSF53850">
    <property type="entry name" value="Periplasmic binding protein-like II"/>
    <property type="match status" value="1"/>
</dbReference>
<dbReference type="AlphaFoldDB" id="A0A4R1NMM1"/>
<dbReference type="OrthoDB" id="9786526at2"/>
<comment type="similarity">
    <text evidence="1">Belongs to the LysR transcriptional regulatory family.</text>
</comment>
<name>A0A4R1NMM1_9GAMM</name>
<dbReference type="Gene3D" id="3.40.190.290">
    <property type="match status" value="1"/>
</dbReference>
<dbReference type="CDD" id="cd08422">
    <property type="entry name" value="PBP2_CrgA_like"/>
    <property type="match status" value="1"/>
</dbReference>
<proteinExistence type="inferred from homology"/>
<evidence type="ECO:0000259" key="5">
    <source>
        <dbReference type="PROSITE" id="PS50931"/>
    </source>
</evidence>
<evidence type="ECO:0000313" key="6">
    <source>
        <dbReference type="EMBL" id="TCL05510.1"/>
    </source>
</evidence>
<evidence type="ECO:0000256" key="2">
    <source>
        <dbReference type="ARBA" id="ARBA00023015"/>
    </source>
</evidence>
<feature type="domain" description="HTH lysR-type" evidence="5">
    <location>
        <begin position="10"/>
        <end position="63"/>
    </location>
</feature>
<dbReference type="Gene3D" id="1.10.10.10">
    <property type="entry name" value="Winged helix-like DNA-binding domain superfamily/Winged helix DNA-binding domain"/>
    <property type="match status" value="1"/>
</dbReference>
<dbReference type="Pfam" id="PF03466">
    <property type="entry name" value="LysR_substrate"/>
    <property type="match status" value="1"/>
</dbReference>
<dbReference type="InterPro" id="IPR036390">
    <property type="entry name" value="WH_DNA-bd_sf"/>
</dbReference>
<dbReference type="InterPro" id="IPR005119">
    <property type="entry name" value="LysR_subst-bd"/>
</dbReference>
<dbReference type="PROSITE" id="PS50931">
    <property type="entry name" value="HTH_LYSR"/>
    <property type="match status" value="1"/>
</dbReference>
<sequence length="303" mass="33120">MVQSPPAMLDIATFIVVAQNASFTRAAEQLGTSKSNVGKAVQRLERRLGTSLFQRTTRVVRLTEDGEIYLQAARTALEGLSEAEVLLAARHEDPAGRVRLNVPVGLGRLLLPTFTVIQKRYPKITLEFTLDDRHVDAVGEGWDIVVRIGHLPAEGEMTVRKLCDLRLGLYASAAYLAERDPIMSVKQLCNQQAIMFRTISGRLRPWTLWDGGQTMDLSPDPAMILSDGGAMVDAAINGLGIAQLFNRVAQPYVLSGALHHVLPAADVEGAPVHALIPVGHRMPPKTRVILDHLADVLRLPLAR</sequence>
<protein>
    <submittedName>
        <fullName evidence="6">DNA-binding transcriptional LysR family regulator</fullName>
    </submittedName>
</protein>
<dbReference type="Pfam" id="PF00126">
    <property type="entry name" value="HTH_1"/>
    <property type="match status" value="1"/>
</dbReference>
<dbReference type="InterPro" id="IPR058163">
    <property type="entry name" value="LysR-type_TF_proteobact-type"/>
</dbReference>
<keyword evidence="3 6" id="KW-0238">DNA-binding</keyword>